<sequence length="139" mass="15863">MSPRITRSRTNYHGEVAEADENAINALRNVFYSDLVKDHEVYEVVRVSPERKISSIEIGKLKCFGKKKVVAVCLDGIHFNEALGLEYAIIFDMPRELTNVDDSGQSNQVMYLKHPDIFTIISELAFKQLFHKISSNVIF</sequence>
<accession>A0AC35TUE4</accession>
<evidence type="ECO:0000313" key="2">
    <source>
        <dbReference type="WBParaSite" id="RSKR_0000455450.1"/>
    </source>
</evidence>
<dbReference type="WBParaSite" id="RSKR_0000455450.1">
    <property type="protein sequence ID" value="RSKR_0000455450.1"/>
    <property type="gene ID" value="RSKR_0000455450"/>
</dbReference>
<dbReference type="Proteomes" id="UP000095286">
    <property type="component" value="Unplaced"/>
</dbReference>
<evidence type="ECO:0000313" key="1">
    <source>
        <dbReference type="Proteomes" id="UP000095286"/>
    </source>
</evidence>
<protein>
    <submittedName>
        <fullName evidence="2">Uncharacterized protein</fullName>
    </submittedName>
</protein>
<proteinExistence type="predicted"/>
<name>A0AC35TUE4_9BILA</name>
<reference evidence="2" key="1">
    <citation type="submission" date="2016-11" db="UniProtKB">
        <authorList>
            <consortium name="WormBaseParasite"/>
        </authorList>
    </citation>
    <scope>IDENTIFICATION</scope>
    <source>
        <strain evidence="2">KR3021</strain>
    </source>
</reference>
<organism evidence="1 2">
    <name type="scientific">Rhabditophanes sp. KR3021</name>
    <dbReference type="NCBI Taxonomy" id="114890"/>
    <lineage>
        <taxon>Eukaryota</taxon>
        <taxon>Metazoa</taxon>
        <taxon>Ecdysozoa</taxon>
        <taxon>Nematoda</taxon>
        <taxon>Chromadorea</taxon>
        <taxon>Rhabditida</taxon>
        <taxon>Tylenchina</taxon>
        <taxon>Panagrolaimomorpha</taxon>
        <taxon>Strongyloidoidea</taxon>
        <taxon>Alloionematidae</taxon>
        <taxon>Rhabditophanes</taxon>
    </lineage>
</organism>